<comment type="caution">
    <text evidence="2">The sequence shown here is derived from an EMBL/GenBank/DDBJ whole genome shotgun (WGS) entry which is preliminary data.</text>
</comment>
<dbReference type="Gene3D" id="1.10.10.10">
    <property type="entry name" value="Winged helix-like DNA-binding domain superfamily/Winged helix DNA-binding domain"/>
    <property type="match status" value="1"/>
</dbReference>
<proteinExistence type="predicted"/>
<dbReference type="NCBIfam" id="NF033788">
    <property type="entry name" value="HTH_metalloreg"/>
    <property type="match status" value="1"/>
</dbReference>
<gene>
    <name evidence="2" type="ORF">D9R08_02690</name>
</gene>
<dbReference type="InterPro" id="IPR011991">
    <property type="entry name" value="ArsR-like_HTH"/>
</dbReference>
<reference evidence="2 3" key="1">
    <citation type="submission" date="2018-10" db="EMBL/GenBank/DDBJ databases">
        <authorList>
            <person name="Jung H.S."/>
            <person name="Jeon C.O."/>
        </authorList>
    </citation>
    <scope>NUCLEOTIDE SEQUENCE [LARGE SCALE GENOMIC DNA]</scope>
    <source>
        <strain evidence="2 3">MA-7-27</strain>
    </source>
</reference>
<dbReference type="Proteomes" id="UP000281343">
    <property type="component" value="Unassembled WGS sequence"/>
</dbReference>
<dbReference type="InterPro" id="IPR001845">
    <property type="entry name" value="HTH_ArsR_DNA-bd_dom"/>
</dbReference>
<dbReference type="AlphaFoldDB" id="A0A3L9Y507"/>
<dbReference type="SMART" id="SM00418">
    <property type="entry name" value="HTH_ARSR"/>
    <property type="match status" value="1"/>
</dbReference>
<keyword evidence="3" id="KW-1185">Reference proteome</keyword>
<feature type="domain" description="HTH arsR-type" evidence="1">
    <location>
        <begin position="6"/>
        <end position="102"/>
    </location>
</feature>
<dbReference type="PRINTS" id="PR00778">
    <property type="entry name" value="HTHARSR"/>
</dbReference>
<dbReference type="GO" id="GO:0003700">
    <property type="term" value="F:DNA-binding transcription factor activity"/>
    <property type="evidence" value="ECO:0007669"/>
    <property type="project" value="InterPro"/>
</dbReference>
<dbReference type="InterPro" id="IPR036388">
    <property type="entry name" value="WH-like_DNA-bd_sf"/>
</dbReference>
<evidence type="ECO:0000313" key="2">
    <source>
        <dbReference type="EMBL" id="RMA43849.1"/>
    </source>
</evidence>
<name>A0A3L9Y507_9RHOB</name>
<protein>
    <submittedName>
        <fullName evidence="2">ArsR family transcriptional regulator</fullName>
    </submittedName>
</protein>
<dbReference type="PROSITE" id="PS50987">
    <property type="entry name" value="HTH_ARSR_2"/>
    <property type="match status" value="1"/>
</dbReference>
<dbReference type="InterPro" id="IPR036390">
    <property type="entry name" value="WH_DNA-bd_sf"/>
</dbReference>
<sequence>MIVSHMANRITPGLDTLFQALADPTRRAVIARLGRGPAPVKELAGPHDMALPSFLKHLDMLERSGLVRSRKSGRVRVCTLHPEAFAVADAWIAQQKQLWEGRIDRMAALAEELERKEME</sequence>
<dbReference type="CDD" id="cd00090">
    <property type="entry name" value="HTH_ARSR"/>
    <property type="match status" value="1"/>
</dbReference>
<dbReference type="SUPFAM" id="SSF46785">
    <property type="entry name" value="Winged helix' DNA-binding domain"/>
    <property type="match status" value="1"/>
</dbReference>
<dbReference type="PANTHER" id="PTHR38600:SF2">
    <property type="entry name" value="SLL0088 PROTEIN"/>
    <property type="match status" value="1"/>
</dbReference>
<dbReference type="Pfam" id="PF12840">
    <property type="entry name" value="HTH_20"/>
    <property type="match status" value="1"/>
</dbReference>
<dbReference type="EMBL" id="RCNT01000001">
    <property type="protein sequence ID" value="RMA43849.1"/>
    <property type="molecule type" value="Genomic_DNA"/>
</dbReference>
<evidence type="ECO:0000259" key="1">
    <source>
        <dbReference type="PROSITE" id="PS50987"/>
    </source>
</evidence>
<dbReference type="PANTHER" id="PTHR38600">
    <property type="entry name" value="TRANSCRIPTIONAL REGULATORY PROTEIN"/>
    <property type="match status" value="1"/>
</dbReference>
<evidence type="ECO:0000313" key="3">
    <source>
        <dbReference type="Proteomes" id="UP000281343"/>
    </source>
</evidence>
<accession>A0A3L9Y507</accession>
<dbReference type="OrthoDB" id="9790747at2"/>
<organism evidence="2 3">
    <name type="scientific">Rhodophyticola porphyridii</name>
    <dbReference type="NCBI Taxonomy" id="1852017"/>
    <lineage>
        <taxon>Bacteria</taxon>
        <taxon>Pseudomonadati</taxon>
        <taxon>Pseudomonadota</taxon>
        <taxon>Alphaproteobacteria</taxon>
        <taxon>Rhodobacterales</taxon>
        <taxon>Roseobacteraceae</taxon>
        <taxon>Rhodophyticola</taxon>
    </lineage>
</organism>